<dbReference type="RefSeq" id="WP_134259275.1">
    <property type="nucleotide sequence ID" value="NZ_LDIM01000005.1"/>
</dbReference>
<name>A0A4Y7WIF3_9BACI</name>
<reference evidence="3 4" key="1">
    <citation type="submission" date="2019-03" db="EMBL/GenBank/DDBJ databases">
        <authorList>
            <person name="Liu G."/>
        </authorList>
    </citation>
    <scope>NUCLEOTIDE SEQUENCE [LARGE SCALE GENOMIC DNA]</scope>
    <source>
        <strain evidence="3 4">DSM 19099</strain>
    </source>
</reference>
<dbReference type="FunFam" id="3.40.50.720:FF:000084">
    <property type="entry name" value="Short-chain dehydrogenase reductase"/>
    <property type="match status" value="1"/>
</dbReference>
<dbReference type="InterPro" id="IPR020904">
    <property type="entry name" value="Sc_DH/Rdtase_CS"/>
</dbReference>
<dbReference type="GO" id="GO:0016491">
    <property type="term" value="F:oxidoreductase activity"/>
    <property type="evidence" value="ECO:0007669"/>
    <property type="project" value="UniProtKB-KW"/>
</dbReference>
<dbReference type="Gene3D" id="3.40.50.720">
    <property type="entry name" value="NAD(P)-binding Rossmann-like Domain"/>
    <property type="match status" value="1"/>
</dbReference>
<dbReference type="SUPFAM" id="SSF51735">
    <property type="entry name" value="NAD(P)-binding Rossmann-fold domains"/>
    <property type="match status" value="1"/>
</dbReference>
<dbReference type="AlphaFoldDB" id="A0A4Y7WIF3"/>
<dbReference type="GO" id="GO:0008206">
    <property type="term" value="P:bile acid metabolic process"/>
    <property type="evidence" value="ECO:0007669"/>
    <property type="project" value="UniProtKB-ARBA"/>
</dbReference>
<dbReference type="Proteomes" id="UP000298210">
    <property type="component" value="Unassembled WGS sequence"/>
</dbReference>
<dbReference type="EMBL" id="SNUX01000003">
    <property type="protein sequence ID" value="TES47871.1"/>
    <property type="molecule type" value="Genomic_DNA"/>
</dbReference>
<dbReference type="PRINTS" id="PR00080">
    <property type="entry name" value="SDRFAMILY"/>
</dbReference>
<evidence type="ECO:0000313" key="3">
    <source>
        <dbReference type="EMBL" id="TES47871.1"/>
    </source>
</evidence>
<dbReference type="CDD" id="cd05233">
    <property type="entry name" value="SDR_c"/>
    <property type="match status" value="1"/>
</dbReference>
<dbReference type="InterPro" id="IPR036291">
    <property type="entry name" value="NAD(P)-bd_dom_sf"/>
</dbReference>
<keyword evidence="2" id="KW-0560">Oxidoreductase</keyword>
<dbReference type="PROSITE" id="PS00061">
    <property type="entry name" value="ADH_SHORT"/>
    <property type="match status" value="1"/>
</dbReference>
<comment type="similarity">
    <text evidence="1">Belongs to the short-chain dehydrogenases/reductases (SDR) family.</text>
</comment>
<comment type="caution">
    <text evidence="3">The sequence shown here is derived from an EMBL/GenBank/DDBJ whole genome shotgun (WGS) entry which is preliminary data.</text>
</comment>
<accession>A0A4Y7WIF3</accession>
<dbReference type="PANTHER" id="PTHR42879">
    <property type="entry name" value="3-OXOACYL-(ACYL-CARRIER-PROTEIN) REDUCTASE"/>
    <property type="match status" value="1"/>
</dbReference>
<dbReference type="Pfam" id="PF13561">
    <property type="entry name" value="adh_short_C2"/>
    <property type="match status" value="1"/>
</dbReference>
<dbReference type="PANTHER" id="PTHR42879:SF2">
    <property type="entry name" value="3-OXOACYL-[ACYL-CARRIER-PROTEIN] REDUCTASE FABG"/>
    <property type="match status" value="1"/>
</dbReference>
<dbReference type="PRINTS" id="PR00081">
    <property type="entry name" value="GDHRDH"/>
</dbReference>
<sequence>MNLQLKGKTVFVTGGTKGIGRAIALAFAAEGCKVAVCARGEGETFPTDIPVILGDVTKFEERERIFQEVTARIGPIDILINNAGGSNGAEIEKTTMDEFQQAFELNYFSAVHFSKLVLPGMKANKEGAIIQVSSIFGRESGGKATYNNAKAALISFTKALADEVMHEGIRVNSVAPGSVLHPTGNWQKRLDENPEKINQFVQTNIPAGRFGKPEEIADVVVFLASSKASWVTGSSLQVDGGQSKMNM</sequence>
<dbReference type="InterPro" id="IPR002347">
    <property type="entry name" value="SDR_fam"/>
</dbReference>
<protein>
    <submittedName>
        <fullName evidence="3">SDR family oxidoreductase</fullName>
    </submittedName>
</protein>
<evidence type="ECO:0000313" key="4">
    <source>
        <dbReference type="Proteomes" id="UP000298210"/>
    </source>
</evidence>
<dbReference type="InterPro" id="IPR050259">
    <property type="entry name" value="SDR"/>
</dbReference>
<evidence type="ECO:0000256" key="2">
    <source>
        <dbReference type="ARBA" id="ARBA00023002"/>
    </source>
</evidence>
<evidence type="ECO:0000256" key="1">
    <source>
        <dbReference type="ARBA" id="ARBA00006484"/>
    </source>
</evidence>
<organism evidence="3 4">
    <name type="scientific">Shouchella lehensis</name>
    <dbReference type="NCBI Taxonomy" id="300825"/>
    <lineage>
        <taxon>Bacteria</taxon>
        <taxon>Bacillati</taxon>
        <taxon>Bacillota</taxon>
        <taxon>Bacilli</taxon>
        <taxon>Bacillales</taxon>
        <taxon>Bacillaceae</taxon>
        <taxon>Shouchella</taxon>
    </lineage>
</organism>
<proteinExistence type="inferred from homology"/>
<gene>
    <name evidence="3" type="ORF">E2L03_11960</name>
</gene>